<dbReference type="EMBL" id="JAEVFJ010000005">
    <property type="protein sequence ID" value="KAH8104799.1"/>
    <property type="molecule type" value="Genomic_DNA"/>
</dbReference>
<accession>A0A8K0UX30</accession>
<dbReference type="Proteomes" id="UP000813824">
    <property type="component" value="Unassembled WGS sequence"/>
</dbReference>
<evidence type="ECO:0000259" key="1">
    <source>
        <dbReference type="Pfam" id="PF13460"/>
    </source>
</evidence>
<dbReference type="GO" id="GO:0005739">
    <property type="term" value="C:mitochondrion"/>
    <property type="evidence" value="ECO:0007669"/>
    <property type="project" value="TreeGrafter"/>
</dbReference>
<feature type="domain" description="NAD(P)-binding" evidence="1">
    <location>
        <begin position="74"/>
        <end position="220"/>
    </location>
</feature>
<dbReference type="CDD" id="cd05271">
    <property type="entry name" value="NDUFA9_like_SDR_a"/>
    <property type="match status" value="1"/>
</dbReference>
<dbReference type="SUPFAM" id="SSF51735">
    <property type="entry name" value="NAD(P)-binding Rossmann-fold domains"/>
    <property type="match status" value="1"/>
</dbReference>
<dbReference type="AlphaFoldDB" id="A0A8K0UX30"/>
<protein>
    <submittedName>
        <fullName evidence="2">NADH dehydrogenase</fullName>
    </submittedName>
</protein>
<dbReference type="InterPro" id="IPR051207">
    <property type="entry name" value="ComplexI_NDUFA9_subunit"/>
</dbReference>
<dbReference type="Gene3D" id="3.40.50.720">
    <property type="entry name" value="NAD(P)-binding Rossmann-like Domain"/>
    <property type="match status" value="1"/>
</dbReference>
<proteinExistence type="predicted"/>
<reference evidence="2" key="1">
    <citation type="journal article" date="2021" name="New Phytol.">
        <title>Evolutionary innovations through gain and loss of genes in the ectomycorrhizal Boletales.</title>
        <authorList>
            <person name="Wu G."/>
            <person name="Miyauchi S."/>
            <person name="Morin E."/>
            <person name="Kuo A."/>
            <person name="Drula E."/>
            <person name="Varga T."/>
            <person name="Kohler A."/>
            <person name="Feng B."/>
            <person name="Cao Y."/>
            <person name="Lipzen A."/>
            <person name="Daum C."/>
            <person name="Hundley H."/>
            <person name="Pangilinan J."/>
            <person name="Johnson J."/>
            <person name="Barry K."/>
            <person name="LaButti K."/>
            <person name="Ng V."/>
            <person name="Ahrendt S."/>
            <person name="Min B."/>
            <person name="Choi I.G."/>
            <person name="Park H."/>
            <person name="Plett J.M."/>
            <person name="Magnuson J."/>
            <person name="Spatafora J.W."/>
            <person name="Nagy L.G."/>
            <person name="Henrissat B."/>
            <person name="Grigoriev I.V."/>
            <person name="Yang Z.L."/>
            <person name="Xu J."/>
            <person name="Martin F.M."/>
        </authorList>
    </citation>
    <scope>NUCLEOTIDE SEQUENCE</scope>
    <source>
        <strain evidence="2">KKN 215</strain>
    </source>
</reference>
<keyword evidence="3" id="KW-1185">Reference proteome</keyword>
<dbReference type="InterPro" id="IPR016040">
    <property type="entry name" value="NAD(P)-bd_dom"/>
</dbReference>
<gene>
    <name evidence="2" type="ORF">BXZ70DRAFT_1070253</name>
</gene>
<dbReference type="InterPro" id="IPR036291">
    <property type="entry name" value="NAD(P)-bd_dom_sf"/>
</dbReference>
<sequence>MNRRYRRRRQTTPTHFLSAVSTMLATARQLPRAIVSQQRRGLADLVTLPSGKPAISYGPAGRSASTGQVATVFGCTSFLGRYLVAKLAKAGTHVVIPYRDEDEKRHLRVTGDLGQITSLEWDLRREDQIAECLRHSDIVYNLVGRDYETKNFDFNSVHVSGAERIARIAAEHGVSRLVHVSHLNASTTSTSAFYKSKALGEEKVKAAFPTATIVRPATMFGHEDKFLNNMAFWPIWWKLNDMQTKVRPVHVLDVAQALTNILTIPSLPGTLNLPGPSTLTHEYLLTLVSSVTYHPPSKAPVIPKKLALLLTKAAQNIWWPALSPDEVERRYIDDAEVEGDWDKVGVRPDEIEDHAITYLRRYRSAENYTRPVVLPSSRQASMWACTVTFRSVHVELYMHLYLDSPPAFGVLLP</sequence>
<comment type="caution">
    <text evidence="2">The sequence shown here is derived from an EMBL/GenBank/DDBJ whole genome shotgun (WGS) entry which is preliminary data.</text>
</comment>
<dbReference type="OrthoDB" id="275457at2759"/>
<name>A0A8K0UX30_9AGAR</name>
<organism evidence="2 3">
    <name type="scientific">Cristinia sonorae</name>
    <dbReference type="NCBI Taxonomy" id="1940300"/>
    <lineage>
        <taxon>Eukaryota</taxon>
        <taxon>Fungi</taxon>
        <taxon>Dikarya</taxon>
        <taxon>Basidiomycota</taxon>
        <taxon>Agaricomycotina</taxon>
        <taxon>Agaricomycetes</taxon>
        <taxon>Agaricomycetidae</taxon>
        <taxon>Agaricales</taxon>
        <taxon>Pleurotineae</taxon>
        <taxon>Stephanosporaceae</taxon>
        <taxon>Cristinia</taxon>
    </lineage>
</organism>
<evidence type="ECO:0000313" key="2">
    <source>
        <dbReference type="EMBL" id="KAH8104799.1"/>
    </source>
</evidence>
<dbReference type="PANTHER" id="PTHR12126">
    <property type="entry name" value="NADH-UBIQUINONE OXIDOREDUCTASE 39 KDA SUBUNIT-RELATED"/>
    <property type="match status" value="1"/>
</dbReference>
<dbReference type="GO" id="GO:0044877">
    <property type="term" value="F:protein-containing complex binding"/>
    <property type="evidence" value="ECO:0007669"/>
    <property type="project" value="TreeGrafter"/>
</dbReference>
<dbReference type="Pfam" id="PF13460">
    <property type="entry name" value="NAD_binding_10"/>
    <property type="match status" value="1"/>
</dbReference>
<dbReference type="PANTHER" id="PTHR12126:SF11">
    <property type="entry name" value="NADH DEHYDROGENASE [UBIQUINONE] 1 ALPHA SUBCOMPLEX SUBUNIT 9, MITOCHONDRIAL"/>
    <property type="match status" value="1"/>
</dbReference>
<evidence type="ECO:0000313" key="3">
    <source>
        <dbReference type="Proteomes" id="UP000813824"/>
    </source>
</evidence>